<evidence type="ECO:0000256" key="2">
    <source>
        <dbReference type="ARBA" id="ARBA00023136"/>
    </source>
</evidence>
<dbReference type="InterPro" id="IPR007543">
    <property type="entry name" value="LptD_C"/>
</dbReference>
<evidence type="ECO:0000313" key="7">
    <source>
        <dbReference type="EMBL" id="AHF00767.1"/>
    </source>
</evidence>
<dbReference type="eggNOG" id="COG1452">
    <property type="taxonomic scope" value="Bacteria"/>
</dbReference>
<accession>W0DQP1</accession>
<reference evidence="7 8" key="1">
    <citation type="submission" date="2013-12" db="EMBL/GenBank/DDBJ databases">
        <authorList>
            <consortium name="DOE Joint Genome Institute"/>
            <person name="Kappler U."/>
            <person name="Huntemann M."/>
            <person name="Han J."/>
            <person name="Chen A."/>
            <person name="Kyrpides N."/>
            <person name="Mavromatis K."/>
            <person name="Markowitz V."/>
            <person name="Palaniappan K."/>
            <person name="Ivanova N."/>
            <person name="Schaumberg A."/>
            <person name="Pati A."/>
            <person name="Liolios K."/>
            <person name="Nordberg H.P."/>
            <person name="Cantor M.N."/>
            <person name="Hua S.X."/>
            <person name="Woyke T."/>
        </authorList>
    </citation>
    <scope>NUCLEOTIDE SEQUENCE [LARGE SCALE GENOMIC DNA]</scope>
    <source>
        <strain evidence="8">AL2</strain>
    </source>
</reference>
<organism evidence="7 8">
    <name type="scientific">Thiomicrospira aerophila AL3</name>
    <dbReference type="NCBI Taxonomy" id="717772"/>
    <lineage>
        <taxon>Bacteria</taxon>
        <taxon>Pseudomonadati</taxon>
        <taxon>Pseudomonadota</taxon>
        <taxon>Gammaproteobacteria</taxon>
        <taxon>Thiotrichales</taxon>
        <taxon>Piscirickettsiaceae</taxon>
        <taxon>Thiomicrospira</taxon>
    </lineage>
</organism>
<dbReference type="RefSeq" id="WP_006459889.1">
    <property type="nucleotide sequence ID" value="NZ_CP007030.1"/>
</dbReference>
<dbReference type="InterPro" id="IPR005653">
    <property type="entry name" value="OstA-like_N"/>
</dbReference>
<dbReference type="EMBL" id="CP007030">
    <property type="protein sequence ID" value="AHF00767.1"/>
    <property type="molecule type" value="Genomic_DNA"/>
</dbReference>
<keyword evidence="2 4" id="KW-0472">Membrane</keyword>
<feature type="signal peptide" evidence="4">
    <location>
        <begin position="1"/>
        <end position="19"/>
    </location>
</feature>
<evidence type="ECO:0000259" key="6">
    <source>
        <dbReference type="Pfam" id="PF13100"/>
    </source>
</evidence>
<dbReference type="GO" id="GO:0043165">
    <property type="term" value="P:Gram-negative-bacterium-type cell outer membrane assembly"/>
    <property type="evidence" value="ECO:0007669"/>
    <property type="project" value="UniProtKB-UniRule"/>
</dbReference>
<dbReference type="STRING" id="717772.THIAE_02340"/>
<dbReference type="Pfam" id="PF13100">
    <property type="entry name" value="OstA_2"/>
    <property type="match status" value="1"/>
</dbReference>
<dbReference type="GO" id="GO:1990351">
    <property type="term" value="C:transporter complex"/>
    <property type="evidence" value="ECO:0007669"/>
    <property type="project" value="TreeGrafter"/>
</dbReference>
<dbReference type="InterPro" id="IPR050218">
    <property type="entry name" value="LptD"/>
</dbReference>
<dbReference type="GO" id="GO:0009279">
    <property type="term" value="C:cell outer membrane"/>
    <property type="evidence" value="ECO:0007669"/>
    <property type="project" value="UniProtKB-SubCell"/>
</dbReference>
<dbReference type="InterPro" id="IPR020889">
    <property type="entry name" value="LipoPS_assembly_LptD"/>
</dbReference>
<name>W0DQP1_9GAMM</name>
<dbReference type="GO" id="GO:0015920">
    <property type="term" value="P:lipopolysaccharide transport"/>
    <property type="evidence" value="ECO:0007669"/>
    <property type="project" value="InterPro"/>
</dbReference>
<dbReference type="Gene3D" id="2.60.450.10">
    <property type="entry name" value="Lipopolysaccharide (LPS) transport protein A like domain"/>
    <property type="match status" value="1"/>
</dbReference>
<dbReference type="HOGENOM" id="CLU_009039_2_0_6"/>
<dbReference type="HAMAP" id="MF_01411">
    <property type="entry name" value="LPS_assembly_LptD"/>
    <property type="match status" value="1"/>
</dbReference>
<evidence type="ECO:0000256" key="4">
    <source>
        <dbReference type="HAMAP-Rule" id="MF_01411"/>
    </source>
</evidence>
<comment type="similarity">
    <text evidence="4">Belongs to the LptD family.</text>
</comment>
<keyword evidence="1 4" id="KW-0732">Signal</keyword>
<dbReference type="KEGG" id="tao:THIAE_02340"/>
<comment type="subunit">
    <text evidence="4">Component of the lipopolysaccharide transport and assembly complex. Interacts with LptE and LptA.</text>
</comment>
<dbReference type="InParanoid" id="W0DQP1"/>
<dbReference type="FunCoup" id="W0DQP1">
    <property type="interactions" value="129"/>
</dbReference>
<comment type="function">
    <text evidence="4">Together with LptE, is involved in the assembly of lipopolysaccharide (LPS) at the surface of the outer membrane.</text>
</comment>
<sequence precursor="true">MPLVLLMGALILTSSHALADRCAVDWLEPPRDLSFPINQQGLSGQSLSQPNANTFWLTGQVELQENGLWIQADQAIYQREQQTARLFGQVRLQQADLILHTPNLHYIANPQQLLAQDIRYQFTDTRAHGFATQIDVQPEQNISYLTQASYTTCALDNPDWTLSGRELELNQNTRRLYVKHARLDFYGVPIFYSPYLDIPLDDRATGLLFPYFGSVNAPQGAALGVFAQPYYVNLAPNLDTTLTLIAIEQRGLMLDNEWRYLQPHHRGELSVSFLNDQLVNDQGLSFVDRSGQSQNMDASADRWRVSFAGQQAWSRALRSNLVWHEVSDPDFYNDLPTNFNETSSLRTRDTRLERRAELRYNQGAWRAELNYLGYLPLRNGENNSINEGYLEKAPELRLGYSQNLGQWRVSLNTERTEFVRYRGFNDFQREGQVRGMINREQMGERWLVQPRLDYRISESYGFINATVQANQRQYQVINPYAQTDAQSSNMVWQTALRGGLIFERDINLFNQAWQQTLEPEVQYLYVPYVDQRRLPVYDSGRASLDFSNLFQLNRFSGVDRIGDTEQVTLAVTTRFIDPEGAPKLDAAIGQIYYLQDRQVTLSGSALDTDPRSDYFVRLRSFFDPFSATSTSQWDEQTLALKQINNRLEAYWQPRLALLATHQGFNLNDQVRRQQSLGLGSVYQLSQNWQLAGYAQWDLETDRTLQRAGGLRYESCCWASELIIEQAELLDGRYNTSIKYVIEFKGLSNVGNRLADTLRRELDF</sequence>
<comment type="subcellular location">
    <subcellularLocation>
        <location evidence="4">Cell outer membrane</location>
    </subcellularLocation>
</comment>
<evidence type="ECO:0000259" key="5">
    <source>
        <dbReference type="Pfam" id="PF04453"/>
    </source>
</evidence>
<keyword evidence="8" id="KW-1185">Reference proteome</keyword>
<feature type="domain" description="LptD C-terminal" evidence="5">
    <location>
        <begin position="301"/>
        <end position="687"/>
    </location>
</feature>
<evidence type="ECO:0000256" key="1">
    <source>
        <dbReference type="ARBA" id="ARBA00022729"/>
    </source>
</evidence>
<evidence type="ECO:0000256" key="3">
    <source>
        <dbReference type="ARBA" id="ARBA00023237"/>
    </source>
</evidence>
<feature type="chain" id="PRO_5009023531" description="LPS-assembly protein LptD" evidence="4">
    <location>
        <begin position="20"/>
        <end position="763"/>
    </location>
</feature>
<proteinExistence type="inferred from homology"/>
<gene>
    <name evidence="4" type="primary">lptD</name>
    <name evidence="7" type="ORF">THIAE_02340</name>
</gene>
<evidence type="ECO:0000313" key="8">
    <source>
        <dbReference type="Proteomes" id="UP000005380"/>
    </source>
</evidence>
<dbReference type="AlphaFoldDB" id="W0DQP1"/>
<comment type="caution">
    <text evidence="4">Lacks conserved residue(s) required for the propagation of feature annotation.</text>
</comment>
<keyword evidence="3 4" id="KW-0998">Cell outer membrane</keyword>
<feature type="domain" description="Organic solvent tolerance-like N-terminal" evidence="6">
    <location>
        <begin position="48"/>
        <end position="146"/>
    </location>
</feature>
<protein>
    <recommendedName>
        <fullName evidence="4">LPS-assembly protein LptD</fullName>
    </recommendedName>
</protein>
<dbReference type="PANTHER" id="PTHR30189">
    <property type="entry name" value="LPS-ASSEMBLY PROTEIN"/>
    <property type="match status" value="1"/>
</dbReference>
<dbReference type="Proteomes" id="UP000005380">
    <property type="component" value="Chromosome"/>
</dbReference>
<dbReference type="PANTHER" id="PTHR30189:SF1">
    <property type="entry name" value="LPS-ASSEMBLY PROTEIN LPTD"/>
    <property type="match status" value="1"/>
</dbReference>
<dbReference type="Pfam" id="PF04453">
    <property type="entry name" value="LptD"/>
    <property type="match status" value="1"/>
</dbReference>